<reference evidence="1 2" key="1">
    <citation type="submission" date="2016-10" db="EMBL/GenBank/DDBJ databases">
        <authorList>
            <person name="de Groot N.N."/>
        </authorList>
    </citation>
    <scope>NUCLEOTIDE SEQUENCE [LARGE SCALE GENOMIC DNA]</scope>
    <source>
        <strain evidence="1 2">DSM 45514</strain>
    </source>
</reference>
<dbReference type="RefSeq" id="WP_091565500.1">
    <property type="nucleotide sequence ID" value="NZ_FMZA01000001.1"/>
</dbReference>
<dbReference type="CDD" id="cd06558">
    <property type="entry name" value="crotonase-like"/>
    <property type="match status" value="1"/>
</dbReference>
<proteinExistence type="predicted"/>
<dbReference type="PANTHER" id="PTHR11941:SF54">
    <property type="entry name" value="ENOYL-COA HYDRATASE, MITOCHONDRIAL"/>
    <property type="match status" value="1"/>
</dbReference>
<accession>A0A1G6HQ45</accession>
<dbReference type="GO" id="GO:0003824">
    <property type="term" value="F:catalytic activity"/>
    <property type="evidence" value="ECO:0007669"/>
    <property type="project" value="UniProtKB-ARBA"/>
</dbReference>
<dbReference type="GO" id="GO:0006635">
    <property type="term" value="P:fatty acid beta-oxidation"/>
    <property type="evidence" value="ECO:0007669"/>
    <property type="project" value="TreeGrafter"/>
</dbReference>
<evidence type="ECO:0000313" key="2">
    <source>
        <dbReference type="Proteomes" id="UP000199387"/>
    </source>
</evidence>
<dbReference type="PANTHER" id="PTHR11941">
    <property type="entry name" value="ENOYL-COA HYDRATASE-RELATED"/>
    <property type="match status" value="1"/>
</dbReference>
<dbReference type="AlphaFoldDB" id="A0A1G6HQ45"/>
<dbReference type="Pfam" id="PF00378">
    <property type="entry name" value="ECH_1"/>
    <property type="match status" value="1"/>
</dbReference>
<organism evidence="1 2">
    <name type="scientific">Melghirimyces thermohalophilus</name>
    <dbReference type="NCBI Taxonomy" id="1236220"/>
    <lineage>
        <taxon>Bacteria</taxon>
        <taxon>Bacillati</taxon>
        <taxon>Bacillota</taxon>
        <taxon>Bacilli</taxon>
        <taxon>Bacillales</taxon>
        <taxon>Thermoactinomycetaceae</taxon>
        <taxon>Melghirimyces</taxon>
    </lineage>
</organism>
<protein>
    <submittedName>
        <fullName evidence="1">Enoyl-CoA hydratase/carnithine racemase</fullName>
    </submittedName>
</protein>
<sequence>METLRWERRDGVGWIFFNRPEVRNAVNLRMMDELEEWIEQWGSDPTFKVLVFAGDEKAFVSGGDLEEFRRLTTEEAVFPVMARMGRLLEKVRSLGKPTVAAVRGTAVGGGCEIAASCDFRVASQQAVFGFVQSRLGITTGWGGGSRLFEQLPKSQALYLLLSGKRVDARLLQQWGWIIKLFPEENFLTSVQSFAQELAQAPAEVIKAYMEMASGGWVDPVDREARYCARLWETEEHLRAMDAFLNRS</sequence>
<dbReference type="Gene3D" id="3.90.226.10">
    <property type="entry name" value="2-enoyl-CoA Hydratase, Chain A, domain 1"/>
    <property type="match status" value="1"/>
</dbReference>
<dbReference type="SUPFAM" id="SSF52096">
    <property type="entry name" value="ClpP/crotonase"/>
    <property type="match status" value="1"/>
</dbReference>
<dbReference type="InterPro" id="IPR029045">
    <property type="entry name" value="ClpP/crotonase-like_dom_sf"/>
</dbReference>
<gene>
    <name evidence="1" type="ORF">SAMN04488112_101159</name>
</gene>
<name>A0A1G6HQ45_9BACL</name>
<evidence type="ECO:0000313" key="1">
    <source>
        <dbReference type="EMBL" id="SDB96399.1"/>
    </source>
</evidence>
<dbReference type="EMBL" id="FMZA01000001">
    <property type="protein sequence ID" value="SDB96399.1"/>
    <property type="molecule type" value="Genomic_DNA"/>
</dbReference>
<dbReference type="Proteomes" id="UP000199387">
    <property type="component" value="Unassembled WGS sequence"/>
</dbReference>
<dbReference type="STRING" id="1236220.SAMN04488112_101159"/>
<dbReference type="InterPro" id="IPR001753">
    <property type="entry name" value="Enoyl-CoA_hydra/iso"/>
</dbReference>
<keyword evidence="2" id="KW-1185">Reference proteome</keyword>
<dbReference type="OrthoDB" id="9775794at2"/>